<dbReference type="InterPro" id="IPR013976">
    <property type="entry name" value="HDOD"/>
</dbReference>
<dbReference type="RefSeq" id="WP_013292656.1">
    <property type="nucleotide sequence ID" value="NC_014394.1"/>
</dbReference>
<dbReference type="KEGG" id="gca:Galf_0674"/>
<keyword evidence="2" id="KW-0378">Hydrolase</keyword>
<evidence type="ECO:0000313" key="3">
    <source>
        <dbReference type="Proteomes" id="UP000001235"/>
    </source>
</evidence>
<name>D9SD26_GALCS</name>
<dbReference type="PANTHER" id="PTHR33525">
    <property type="match status" value="1"/>
</dbReference>
<dbReference type="AlphaFoldDB" id="D9SD26"/>
<dbReference type="EMBL" id="CP002159">
    <property type="protein sequence ID" value="ADL54715.1"/>
    <property type="molecule type" value="Genomic_DNA"/>
</dbReference>
<feature type="domain" description="HDOD" evidence="1">
    <location>
        <begin position="19"/>
        <end position="218"/>
    </location>
</feature>
<dbReference type="Proteomes" id="UP000001235">
    <property type="component" value="Chromosome"/>
</dbReference>
<dbReference type="Gene3D" id="1.10.3210.10">
    <property type="entry name" value="Hypothetical protein af1432"/>
    <property type="match status" value="1"/>
</dbReference>
<dbReference type="STRING" id="395494.Galf_0674"/>
<reference evidence="2 3" key="1">
    <citation type="submission" date="2010-08" db="EMBL/GenBank/DDBJ databases">
        <title>Complete sequence of Gallionella capsiferriformans ES-2.</title>
        <authorList>
            <consortium name="US DOE Joint Genome Institute"/>
            <person name="Lucas S."/>
            <person name="Copeland A."/>
            <person name="Lapidus A."/>
            <person name="Cheng J.-F."/>
            <person name="Bruce D."/>
            <person name="Goodwin L."/>
            <person name="Pitluck S."/>
            <person name="Chertkov O."/>
            <person name="Davenport K.W."/>
            <person name="Detter J.C."/>
            <person name="Han C."/>
            <person name="Tapia R."/>
            <person name="Land M."/>
            <person name="Hauser L."/>
            <person name="Chang Y.-J."/>
            <person name="Jeffries C."/>
            <person name="Kyrpides N."/>
            <person name="Ivanova N."/>
            <person name="Mikhailova N."/>
            <person name="Shelobolina E.S."/>
            <person name="Picardal F."/>
            <person name="Roden E."/>
            <person name="Emerson D."/>
            <person name="Woyke T."/>
        </authorList>
    </citation>
    <scope>NUCLEOTIDE SEQUENCE [LARGE SCALE GENOMIC DNA]</scope>
    <source>
        <strain evidence="2 3">ES-2</strain>
    </source>
</reference>
<dbReference type="eggNOG" id="COG1639">
    <property type="taxonomic scope" value="Bacteria"/>
</dbReference>
<gene>
    <name evidence="2" type="ordered locus">Galf_0674</name>
</gene>
<evidence type="ECO:0000313" key="2">
    <source>
        <dbReference type="EMBL" id="ADL54715.1"/>
    </source>
</evidence>
<organism evidence="2 3">
    <name type="scientific">Gallionella capsiferriformans (strain ES-2)</name>
    <name type="common">Gallionella ferruginea capsiferriformans (strain ES-2)</name>
    <dbReference type="NCBI Taxonomy" id="395494"/>
    <lineage>
        <taxon>Bacteria</taxon>
        <taxon>Pseudomonadati</taxon>
        <taxon>Pseudomonadota</taxon>
        <taxon>Betaproteobacteria</taxon>
        <taxon>Nitrosomonadales</taxon>
        <taxon>Gallionellaceae</taxon>
        <taxon>Gallionella</taxon>
    </lineage>
</organism>
<dbReference type="InterPro" id="IPR052340">
    <property type="entry name" value="RNase_Y/CdgJ"/>
</dbReference>
<dbReference type="PANTHER" id="PTHR33525:SF3">
    <property type="entry name" value="RIBONUCLEASE Y"/>
    <property type="match status" value="1"/>
</dbReference>
<proteinExistence type="predicted"/>
<protein>
    <submittedName>
        <fullName evidence="2">Metal-dependent hydrolase HDOD</fullName>
    </submittedName>
</protein>
<sequence>MGDNKALNNWVILLSQSELPVLKHTARELALLREDENKLSAHAIAAVIAPDPIMTVKLLRYLQSHKHKAQTMELVQVEQALLMLGMETFFNKVTAQPLIEDMLKTHTIALPPLLRVVHRSHRASSYAFDWAVQLHDLHYEEVRIAALLHDIAEILMWCFAPDLMLEIRDLQLHDKALRSKDVQQQVLGFTLAELQKELIAQWGLPQLLLHLVNDSSSQQPRVRNVMLAVNLARHSSNGWDDAALPDDYKDIAGLLRMTPEQVFLRIGSDAGILCDLSRQH</sequence>
<accession>D9SD26</accession>
<dbReference type="HOGENOM" id="CLU_942058_0_0_4"/>
<dbReference type="Pfam" id="PF08668">
    <property type="entry name" value="HDOD"/>
    <property type="match status" value="1"/>
</dbReference>
<keyword evidence="3" id="KW-1185">Reference proteome</keyword>
<dbReference type="PROSITE" id="PS51833">
    <property type="entry name" value="HDOD"/>
    <property type="match status" value="1"/>
</dbReference>
<evidence type="ECO:0000259" key="1">
    <source>
        <dbReference type="PROSITE" id="PS51833"/>
    </source>
</evidence>
<dbReference type="GO" id="GO:0016787">
    <property type="term" value="F:hydrolase activity"/>
    <property type="evidence" value="ECO:0007669"/>
    <property type="project" value="UniProtKB-KW"/>
</dbReference>
<dbReference type="SUPFAM" id="SSF109604">
    <property type="entry name" value="HD-domain/PDEase-like"/>
    <property type="match status" value="1"/>
</dbReference>